<dbReference type="InterPro" id="IPR025285">
    <property type="entry name" value="DUF4145"/>
</dbReference>
<proteinExistence type="predicted"/>
<evidence type="ECO:0000259" key="1">
    <source>
        <dbReference type="Pfam" id="PF13643"/>
    </source>
</evidence>
<name>A0A4Z1BM59_9GAMM</name>
<accession>A0A4Z1BM59</accession>
<keyword evidence="3" id="KW-1185">Reference proteome</keyword>
<organism evidence="2 3">
    <name type="scientific">Marinobacter confluentis</name>
    <dbReference type="NCBI Taxonomy" id="1697557"/>
    <lineage>
        <taxon>Bacteria</taxon>
        <taxon>Pseudomonadati</taxon>
        <taxon>Pseudomonadota</taxon>
        <taxon>Gammaproteobacteria</taxon>
        <taxon>Pseudomonadales</taxon>
        <taxon>Marinobacteraceae</taxon>
        <taxon>Marinobacter</taxon>
    </lineage>
</organism>
<sequence>MRGVITEGLIMTEPLTRVQYCPHCGNQAPQRLIHTQRHMEKTWSVSDGSEDEHPWSTFIVVCETCHQVLLYDNMGDQLSDKEFDQADLIYPKSGNLHHSVPELIRKVYQEAFRIKELAPNAFAVQIRRSLEAVCEDRGAGKGSLQKRLANLVDKGEIPPTLSELSDVLRLLGNLGAHGINESVLPIQAAAIDDFFRVIVEYVYVAPHKLNEFREKMEHYRSLRSNVEE</sequence>
<dbReference type="Pfam" id="PF13643">
    <property type="entry name" value="DUF4145"/>
    <property type="match status" value="1"/>
</dbReference>
<evidence type="ECO:0000313" key="3">
    <source>
        <dbReference type="Proteomes" id="UP000298325"/>
    </source>
</evidence>
<comment type="caution">
    <text evidence="2">The sequence shown here is derived from an EMBL/GenBank/DDBJ whole genome shotgun (WGS) entry which is preliminary data.</text>
</comment>
<feature type="domain" description="DUF4145" evidence="1">
    <location>
        <begin position="109"/>
        <end position="181"/>
    </location>
</feature>
<protein>
    <submittedName>
        <fullName evidence="2">DUF4145 domain-containing protein</fullName>
    </submittedName>
</protein>
<gene>
    <name evidence="2" type="ORF">E5Q11_16015</name>
</gene>
<dbReference type="AlphaFoldDB" id="A0A4Z1BM59"/>
<evidence type="ECO:0000313" key="2">
    <source>
        <dbReference type="EMBL" id="TGN38333.1"/>
    </source>
</evidence>
<dbReference type="Proteomes" id="UP000298325">
    <property type="component" value="Unassembled WGS sequence"/>
</dbReference>
<dbReference type="OrthoDB" id="6402073at2"/>
<dbReference type="EMBL" id="SRPF01000006">
    <property type="protein sequence ID" value="TGN38333.1"/>
    <property type="molecule type" value="Genomic_DNA"/>
</dbReference>
<reference evidence="2 3" key="1">
    <citation type="submission" date="2019-04" db="EMBL/GenBank/DDBJ databases">
        <authorList>
            <person name="Park S."/>
            <person name="Yoon J.-H."/>
        </authorList>
    </citation>
    <scope>NUCLEOTIDE SEQUENCE [LARGE SCALE GENOMIC DNA]</scope>
    <source>
        <strain evidence="2 3">HJM-18</strain>
    </source>
</reference>